<organism evidence="1 2">
    <name type="scientific">Romboutsia timonensis</name>
    <dbReference type="NCBI Taxonomy" id="1776391"/>
    <lineage>
        <taxon>Bacteria</taxon>
        <taxon>Bacillati</taxon>
        <taxon>Bacillota</taxon>
        <taxon>Clostridia</taxon>
        <taxon>Peptostreptococcales</taxon>
        <taxon>Peptostreptococcaceae</taxon>
        <taxon>Romboutsia</taxon>
    </lineage>
</organism>
<gene>
    <name evidence="1" type="ORF">K8V90_04290</name>
</gene>
<reference evidence="1" key="1">
    <citation type="journal article" date="2021" name="PeerJ">
        <title>Extensive microbial diversity within the chicken gut microbiome revealed by metagenomics and culture.</title>
        <authorList>
            <person name="Gilroy R."/>
            <person name="Ravi A."/>
            <person name="Getino M."/>
            <person name="Pursley I."/>
            <person name="Horton D.L."/>
            <person name="Alikhan N.F."/>
            <person name="Baker D."/>
            <person name="Gharbi K."/>
            <person name="Hall N."/>
            <person name="Watson M."/>
            <person name="Adriaenssens E.M."/>
            <person name="Foster-Nyarko E."/>
            <person name="Jarju S."/>
            <person name="Secka A."/>
            <person name="Antonio M."/>
            <person name="Oren A."/>
            <person name="Chaudhuri R.R."/>
            <person name="La Ragione R."/>
            <person name="Hildebrand F."/>
            <person name="Pallen M.J."/>
        </authorList>
    </citation>
    <scope>NUCLEOTIDE SEQUENCE</scope>
    <source>
        <strain evidence="1">1277</strain>
    </source>
</reference>
<dbReference type="Proteomes" id="UP000776700">
    <property type="component" value="Unassembled WGS sequence"/>
</dbReference>
<sequence>MCKSVEKVVTGEVFPLFEESKWFEGCKILKRLSFELRDNHTTEEKRLVYYNYAWVLHEINEFDLAKKYTRMIKNIMEKDEEYMKTNEEKYYKVLNLYDQILQEEDGYDEENMSEEQMKIKEDLYMKSYMISRNKVNYLDQAFMAKADLYFLRKDYHGVADICDLIHSYRFYKRMNGEDIPENMLNKLDETQKRLMEKLKKKDEKIFNDLINELYPTIDNLSITNM</sequence>
<comment type="caution">
    <text evidence="1">The sequence shown here is derived from an EMBL/GenBank/DDBJ whole genome shotgun (WGS) entry which is preliminary data.</text>
</comment>
<evidence type="ECO:0000313" key="2">
    <source>
        <dbReference type="Proteomes" id="UP000776700"/>
    </source>
</evidence>
<proteinExistence type="predicted"/>
<name>A0A921N0V3_9FIRM</name>
<dbReference type="AlphaFoldDB" id="A0A921N0V3"/>
<dbReference type="EMBL" id="DYUB01000140">
    <property type="protein sequence ID" value="HJG96305.1"/>
    <property type="molecule type" value="Genomic_DNA"/>
</dbReference>
<reference evidence="1" key="2">
    <citation type="submission" date="2021-09" db="EMBL/GenBank/DDBJ databases">
        <authorList>
            <person name="Gilroy R."/>
        </authorList>
    </citation>
    <scope>NUCLEOTIDE SEQUENCE</scope>
    <source>
        <strain evidence="1">1277</strain>
    </source>
</reference>
<accession>A0A921N0V3</accession>
<protein>
    <submittedName>
        <fullName evidence="1">Uncharacterized protein</fullName>
    </submittedName>
</protein>
<evidence type="ECO:0000313" key="1">
    <source>
        <dbReference type="EMBL" id="HJG96305.1"/>
    </source>
</evidence>